<dbReference type="PANTHER" id="PTHR42700:SF1">
    <property type="entry name" value="SULFATE ADENYLYLTRANSFERASE"/>
    <property type="match status" value="1"/>
</dbReference>
<reference evidence="10" key="2">
    <citation type="submission" date="2024-07" db="EMBL/GenBank/DDBJ databases">
        <title>A complete genome sequence for Pseudomonas syringae CC1417.</title>
        <authorList>
            <person name="Baltrus D.A."/>
        </authorList>
    </citation>
    <scope>NUCLEOTIDE SEQUENCE</scope>
    <source>
        <strain evidence="10">CC1417</strain>
    </source>
</reference>
<dbReference type="GO" id="GO:0070814">
    <property type="term" value="P:hydrogen sulfide biosynthetic process"/>
    <property type="evidence" value="ECO:0007669"/>
    <property type="project" value="UniProtKB-UniRule"/>
</dbReference>
<evidence type="ECO:0000256" key="1">
    <source>
        <dbReference type="ARBA" id="ARBA00001823"/>
    </source>
</evidence>
<evidence type="ECO:0000256" key="7">
    <source>
        <dbReference type="HAMAP-Rule" id="MF_00065"/>
    </source>
</evidence>
<keyword evidence="4 7" id="KW-0808">Transferase</keyword>
<dbReference type="Pfam" id="PF01583">
    <property type="entry name" value="APS_kinase"/>
    <property type="match status" value="1"/>
</dbReference>
<dbReference type="GO" id="GO:0019379">
    <property type="term" value="P:sulfate assimilation, phosphoadenylyl sulfate reduction by phosphoadenylyl-sulfate reductase (thioredoxin)"/>
    <property type="evidence" value="ECO:0007669"/>
    <property type="project" value="TreeGrafter"/>
</dbReference>
<dbReference type="InterPro" id="IPR059117">
    <property type="entry name" value="APS_kinase_dom"/>
</dbReference>
<sequence>MQNRLIEAAPVIWLTGLSGAGKSTIAMQLKSKLDEQGIAVVILDGDELRAGLCSDLGFSDEDRTENIRRVIEVARLFRDTGVCVVVALISPFARDRAAAREALNEGFFEVFVDTPLAICEARDPKGLYAKVRRGDIKQFTGLSSPYEVPLAPDVHLDGAMGCKVDEHVDVILKVLKERGGKGFTLRR</sequence>
<dbReference type="GO" id="GO:0004781">
    <property type="term" value="F:sulfate adenylyltransferase (ATP) activity"/>
    <property type="evidence" value="ECO:0007669"/>
    <property type="project" value="TreeGrafter"/>
</dbReference>
<dbReference type="EC" id="2.7.1.25" evidence="3 7"/>
<dbReference type="HAMAP" id="MF_00065">
    <property type="entry name" value="Adenylyl_sulf_kinase"/>
    <property type="match status" value="1"/>
</dbReference>
<dbReference type="Gene3D" id="3.40.50.300">
    <property type="entry name" value="P-loop containing nucleotide triphosphate hydrolases"/>
    <property type="match status" value="1"/>
</dbReference>
<dbReference type="NCBIfam" id="NF003013">
    <property type="entry name" value="PRK03846.1"/>
    <property type="match status" value="1"/>
</dbReference>
<comment type="function">
    <text evidence="7 8">Catalyzes the synthesis of activated sulfate.</text>
</comment>
<dbReference type="NCBIfam" id="TIGR00455">
    <property type="entry name" value="apsK"/>
    <property type="match status" value="1"/>
</dbReference>
<feature type="binding site" evidence="7">
    <location>
        <begin position="16"/>
        <end position="23"/>
    </location>
    <ligand>
        <name>ATP</name>
        <dbReference type="ChEBI" id="CHEBI:30616"/>
    </ligand>
</feature>
<evidence type="ECO:0000313" key="10">
    <source>
        <dbReference type="EMBL" id="XCN67383.1"/>
    </source>
</evidence>
<dbReference type="EMBL" id="CP159362">
    <property type="protein sequence ID" value="XCN67383.1"/>
    <property type="molecule type" value="Genomic_DNA"/>
</dbReference>
<dbReference type="InterPro" id="IPR002891">
    <property type="entry name" value="APS"/>
</dbReference>
<dbReference type="GO" id="GO:0005524">
    <property type="term" value="F:ATP binding"/>
    <property type="evidence" value="ECO:0007669"/>
    <property type="project" value="UniProtKB-UniRule"/>
</dbReference>
<name>A0AAU8LFH2_PSESX</name>
<evidence type="ECO:0000256" key="8">
    <source>
        <dbReference type="RuleBase" id="RU004347"/>
    </source>
</evidence>
<protein>
    <recommendedName>
        <fullName evidence="3 7">Adenylyl-sulfate kinase</fullName>
        <ecNumber evidence="3 7">2.7.1.25</ecNumber>
    </recommendedName>
    <alternativeName>
        <fullName evidence="7">APS kinase</fullName>
    </alternativeName>
    <alternativeName>
        <fullName evidence="7">ATP adenosine-5'-phosphosulfate 3'-phosphotransferase</fullName>
    </alternativeName>
    <alternativeName>
        <fullName evidence="7">Adenosine-5'-phosphosulfate kinase</fullName>
    </alternativeName>
</protein>
<dbReference type="CDD" id="cd02027">
    <property type="entry name" value="APSK"/>
    <property type="match status" value="1"/>
</dbReference>
<comment type="catalytic activity">
    <reaction evidence="1 7 8">
        <text>adenosine 5'-phosphosulfate + ATP = 3'-phosphoadenylyl sulfate + ADP + H(+)</text>
        <dbReference type="Rhea" id="RHEA:24152"/>
        <dbReference type="ChEBI" id="CHEBI:15378"/>
        <dbReference type="ChEBI" id="CHEBI:30616"/>
        <dbReference type="ChEBI" id="CHEBI:58243"/>
        <dbReference type="ChEBI" id="CHEBI:58339"/>
        <dbReference type="ChEBI" id="CHEBI:456216"/>
        <dbReference type="EC" id="2.7.1.25"/>
    </reaction>
</comment>
<keyword evidence="6 7" id="KW-0067">ATP-binding</keyword>
<dbReference type="PANTHER" id="PTHR42700">
    <property type="entry name" value="SULFATE ADENYLYLTRANSFERASE"/>
    <property type="match status" value="1"/>
</dbReference>
<dbReference type="AlphaFoldDB" id="A0AAU8LFH2"/>
<gene>
    <name evidence="7 10" type="primary">cysC</name>
    <name evidence="10" type="ORF">N011_23335</name>
</gene>
<feature type="domain" description="APS kinase" evidence="9">
    <location>
        <begin position="11"/>
        <end position="157"/>
    </location>
</feature>
<evidence type="ECO:0000256" key="6">
    <source>
        <dbReference type="ARBA" id="ARBA00022840"/>
    </source>
</evidence>
<organism evidence="10">
    <name type="scientific">Pseudomonas syringae CC1417</name>
    <dbReference type="NCBI Taxonomy" id="1357272"/>
    <lineage>
        <taxon>Bacteria</taxon>
        <taxon>Pseudomonadati</taxon>
        <taxon>Pseudomonadota</taxon>
        <taxon>Gammaproteobacteria</taxon>
        <taxon>Pseudomonadales</taxon>
        <taxon>Pseudomonadaceae</taxon>
        <taxon>Pseudomonas</taxon>
        <taxon>Pseudomonas syringae</taxon>
    </lineage>
</organism>
<evidence type="ECO:0000256" key="4">
    <source>
        <dbReference type="ARBA" id="ARBA00022679"/>
    </source>
</evidence>
<keyword evidence="7 8" id="KW-0418">Kinase</keyword>
<feature type="active site" description="Phosphoserine intermediate" evidence="7">
    <location>
        <position position="90"/>
    </location>
</feature>
<dbReference type="InterPro" id="IPR027417">
    <property type="entry name" value="P-loop_NTPase"/>
</dbReference>
<evidence type="ECO:0000256" key="3">
    <source>
        <dbReference type="ARBA" id="ARBA00012121"/>
    </source>
</evidence>
<evidence type="ECO:0000256" key="5">
    <source>
        <dbReference type="ARBA" id="ARBA00022741"/>
    </source>
</evidence>
<dbReference type="InterPro" id="IPR050512">
    <property type="entry name" value="Sulf_AdTrans/APS_kinase"/>
</dbReference>
<accession>A0AAU8LFH2</accession>
<comment type="pathway">
    <text evidence="2 7 8">Sulfur metabolism; hydrogen sulfide biosynthesis; sulfite from sulfate: step 2/3.</text>
</comment>
<comment type="similarity">
    <text evidence="7 8">Belongs to the APS kinase family.</text>
</comment>
<dbReference type="NCBIfam" id="NF004041">
    <property type="entry name" value="PRK05541.1"/>
    <property type="match status" value="1"/>
</dbReference>
<keyword evidence="5 7" id="KW-0547">Nucleotide-binding</keyword>
<proteinExistence type="inferred from homology"/>
<evidence type="ECO:0000256" key="2">
    <source>
        <dbReference type="ARBA" id="ARBA00004806"/>
    </source>
</evidence>
<evidence type="ECO:0000259" key="9">
    <source>
        <dbReference type="Pfam" id="PF01583"/>
    </source>
</evidence>
<dbReference type="GO" id="GO:0004020">
    <property type="term" value="F:adenylylsulfate kinase activity"/>
    <property type="evidence" value="ECO:0007669"/>
    <property type="project" value="UniProtKB-UniRule"/>
</dbReference>
<dbReference type="RefSeq" id="WP_024686961.1">
    <property type="nucleotide sequence ID" value="NZ_CP159362.1"/>
</dbReference>
<dbReference type="SUPFAM" id="SSF52540">
    <property type="entry name" value="P-loop containing nucleoside triphosphate hydrolases"/>
    <property type="match status" value="1"/>
</dbReference>
<keyword evidence="7" id="KW-0597">Phosphoprotein</keyword>
<dbReference type="GO" id="GO:0010134">
    <property type="term" value="P:sulfate assimilation via adenylyl sulfate reduction"/>
    <property type="evidence" value="ECO:0007669"/>
    <property type="project" value="TreeGrafter"/>
</dbReference>
<reference evidence="10" key="1">
    <citation type="journal article" date="2014" name="Genome Announc.">
        <title>Draft Genome Sequences of a Phylogenetically Diverse Suite of Pseudomonas syringae Strains from Multiple Source Populations.</title>
        <authorList>
            <person name="Baltrus D.A."/>
            <person name="Yourstone S."/>
            <person name="Lind A."/>
            <person name="Guilbaud C."/>
            <person name="Sands D.C."/>
            <person name="Jones C.D."/>
            <person name="Morris C.E."/>
            <person name="Dangl J.L."/>
        </authorList>
    </citation>
    <scope>NUCLEOTIDE SEQUENCE</scope>
    <source>
        <strain evidence="10">CC1417</strain>
    </source>
</reference>
<dbReference type="GO" id="GO:0005737">
    <property type="term" value="C:cytoplasm"/>
    <property type="evidence" value="ECO:0007669"/>
    <property type="project" value="TreeGrafter"/>
</dbReference>